<dbReference type="Pfam" id="PF05048">
    <property type="entry name" value="NosD"/>
    <property type="match status" value="1"/>
</dbReference>
<dbReference type="SUPFAM" id="SSF51126">
    <property type="entry name" value="Pectin lyase-like"/>
    <property type="match status" value="1"/>
</dbReference>
<dbReference type="STRING" id="28094.SAMN06295900_108122"/>
<evidence type="ECO:0000256" key="1">
    <source>
        <dbReference type="ARBA" id="ARBA00004906"/>
    </source>
</evidence>
<dbReference type="InterPro" id="IPR006633">
    <property type="entry name" value="Carb-bd_sugar_hydrolysis-dom"/>
</dbReference>
<name>A0A1X7FAX2_TRICW</name>
<dbReference type="InterPro" id="IPR051550">
    <property type="entry name" value="SCF-Subunits/Alg-Epimerases"/>
</dbReference>
<evidence type="ECO:0000313" key="6">
    <source>
        <dbReference type="EMBL" id="SMF49068.1"/>
    </source>
</evidence>
<proteinExistence type="predicted"/>
<evidence type="ECO:0000256" key="3">
    <source>
        <dbReference type="ARBA" id="ARBA00022786"/>
    </source>
</evidence>
<dbReference type="AlphaFoldDB" id="A0A1X7FAX2"/>
<dbReference type="NCBIfam" id="TIGR04247">
    <property type="entry name" value="NosD_copper_fam"/>
    <property type="match status" value="1"/>
</dbReference>
<keyword evidence="7" id="KW-1185">Reference proteome</keyword>
<dbReference type="InterPro" id="IPR022441">
    <property type="entry name" value="Para_beta_helix_rpt-2"/>
</dbReference>
<dbReference type="InterPro" id="IPR026464">
    <property type="entry name" value="NosD_copper_fam"/>
</dbReference>
<dbReference type="EMBL" id="FXAH01000008">
    <property type="protein sequence ID" value="SMF49068.1"/>
    <property type="molecule type" value="Genomic_DNA"/>
</dbReference>
<dbReference type="PANTHER" id="PTHR22990">
    <property type="entry name" value="F-BOX ONLY PROTEIN"/>
    <property type="match status" value="1"/>
</dbReference>
<dbReference type="InterPro" id="IPR007742">
    <property type="entry name" value="NosD_dom"/>
</dbReference>
<evidence type="ECO:0000313" key="7">
    <source>
        <dbReference type="Proteomes" id="UP000192911"/>
    </source>
</evidence>
<reference evidence="7" key="1">
    <citation type="submission" date="2017-04" db="EMBL/GenBank/DDBJ databases">
        <authorList>
            <person name="Varghese N."/>
            <person name="Submissions S."/>
        </authorList>
    </citation>
    <scope>NUCLEOTIDE SEQUENCE [LARGE SCALE GENOMIC DNA]</scope>
    <source>
        <strain evidence="7">Ballard 720</strain>
    </source>
</reference>
<sequence length="472" mass="50942">MANRARAAPAGLARERETMKHRTVSIIWKALPDAWRGLLAAGLLALAAGPVFASPSAPAASAGAATDALAQAVARAAPGAVVTVPPGVHRTHLRIDKPLTLAGAPGAVLDGSGTGDVIRIAASDVTVRNLAITHSGTDLTAMNAGVFVEKAARRVTIERNVLSDILFGIYLNGAADVRVIGNRISGIAQLRSPDRGDGIHLWSDTGVEVRDNEIVGTRDGIYIYVSPRNRIVGNRMRDLRYGIHYMYSHENMIADNVTERTRAGYALMQSEGLTVTGNRSVGDVTYGMLLNYVVRSRFEGNTIVDVVGEKDATGRTLPGGDGKGMFVYNSQYNRIAGNDIVRSPIGIHVTAGSEGNRVYGNAFVDNRVQVQYVQNIAEEWSWQGRGNYWSDYVGWDMNGDGIGDAAFRPNDGVDILFWKYPNARLLLSSPAILTLRYVQRAFPVFTPPSVSDSHPLMKRPPGRIGEQHAARD</sequence>
<dbReference type="InterPro" id="IPR006626">
    <property type="entry name" value="PbH1"/>
</dbReference>
<gene>
    <name evidence="6" type="ORF">SAMN06295900_108122</name>
</gene>
<evidence type="ECO:0000256" key="4">
    <source>
        <dbReference type="SAM" id="MobiDB-lite"/>
    </source>
</evidence>
<keyword evidence="2" id="KW-0677">Repeat</keyword>
<protein>
    <submittedName>
        <fullName evidence="6">Nitrous oxidase accessory protein</fullName>
    </submittedName>
</protein>
<evidence type="ECO:0000256" key="2">
    <source>
        <dbReference type="ARBA" id="ARBA00022737"/>
    </source>
</evidence>
<comment type="pathway">
    <text evidence="1">Protein modification; protein ubiquitination.</text>
</comment>
<dbReference type="InterPro" id="IPR011050">
    <property type="entry name" value="Pectin_lyase_fold/virulence"/>
</dbReference>
<dbReference type="InterPro" id="IPR012334">
    <property type="entry name" value="Pectin_lyas_fold"/>
</dbReference>
<feature type="domain" description="Carbohydrate-binding/sugar hydrolysis" evidence="5">
    <location>
        <begin position="76"/>
        <end position="224"/>
    </location>
</feature>
<organism evidence="6 7">
    <name type="scientific">Trinickia caryophylli</name>
    <name type="common">Paraburkholderia caryophylli</name>
    <dbReference type="NCBI Taxonomy" id="28094"/>
    <lineage>
        <taxon>Bacteria</taxon>
        <taxon>Pseudomonadati</taxon>
        <taxon>Pseudomonadota</taxon>
        <taxon>Betaproteobacteria</taxon>
        <taxon>Burkholderiales</taxon>
        <taxon>Burkholderiaceae</taxon>
        <taxon>Trinickia</taxon>
    </lineage>
</organism>
<accession>A0A1X7FAX2</accession>
<dbReference type="Gene3D" id="2.160.20.10">
    <property type="entry name" value="Single-stranded right-handed beta-helix, Pectin lyase-like"/>
    <property type="match status" value="2"/>
</dbReference>
<dbReference type="Proteomes" id="UP000192911">
    <property type="component" value="Unassembled WGS sequence"/>
</dbReference>
<feature type="domain" description="Carbohydrate-binding/sugar hydrolysis" evidence="5">
    <location>
        <begin position="230"/>
        <end position="416"/>
    </location>
</feature>
<dbReference type="SMART" id="SM00710">
    <property type="entry name" value="PbH1"/>
    <property type="match status" value="10"/>
</dbReference>
<dbReference type="NCBIfam" id="TIGR03804">
    <property type="entry name" value="para_beta_helix"/>
    <property type="match status" value="3"/>
</dbReference>
<feature type="region of interest" description="Disordered" evidence="4">
    <location>
        <begin position="449"/>
        <end position="472"/>
    </location>
</feature>
<dbReference type="PANTHER" id="PTHR22990:SF15">
    <property type="entry name" value="F-BOX ONLY PROTEIN 10"/>
    <property type="match status" value="1"/>
</dbReference>
<keyword evidence="3" id="KW-0833">Ubl conjugation pathway</keyword>
<dbReference type="SMART" id="SM00722">
    <property type="entry name" value="CASH"/>
    <property type="match status" value="2"/>
</dbReference>
<evidence type="ECO:0000259" key="5">
    <source>
        <dbReference type="SMART" id="SM00722"/>
    </source>
</evidence>